<comment type="similarity">
    <text evidence="1">Belongs to the mycobacterial PPE family.</text>
</comment>
<dbReference type="PATRIC" id="fig|29311.18.peg.4438"/>
<evidence type="ECO:0000259" key="3">
    <source>
        <dbReference type="Pfam" id="PF00823"/>
    </source>
</evidence>
<feature type="compositionally biased region" description="Polar residues" evidence="2">
    <location>
        <begin position="172"/>
        <end position="185"/>
    </location>
</feature>
<dbReference type="Proteomes" id="UP000036334">
    <property type="component" value="Unassembled WGS sequence"/>
</dbReference>
<feature type="region of interest" description="Disordered" evidence="2">
    <location>
        <begin position="162"/>
        <end position="196"/>
    </location>
</feature>
<sequence length="196" mass="22079">MPYLSPEIIADYMRVSPNVVSMGRASRQWRLLREEIMDLESRFNRMLVGLTAQWSGPVGLQVIEAATPFLRWLNDLSAKLFETKEQIARIIGAYAHVYHTVVPTARIAANRTRRAQLLVNDPLGQNAAEIAQLDEQYLRFWTHNGRAWERYRSELSDALSQITPFPPPPPIANNTESVQPIRTDTSVSDSSASSSG</sequence>
<evidence type="ECO:0000256" key="1">
    <source>
        <dbReference type="ARBA" id="ARBA00010652"/>
    </source>
</evidence>
<protein>
    <recommendedName>
        <fullName evidence="3">PPE domain-containing protein</fullName>
    </recommendedName>
</protein>
<evidence type="ECO:0000313" key="4">
    <source>
        <dbReference type="EMBL" id="KLO37763.1"/>
    </source>
</evidence>
<dbReference type="PANTHER" id="PTHR46766">
    <property type="entry name" value="GLUTAMINE-RICH PROTEIN 2"/>
    <property type="match status" value="1"/>
</dbReference>
<dbReference type="Gene3D" id="1.20.1260.20">
    <property type="entry name" value="PPE superfamily"/>
    <property type="match status" value="1"/>
</dbReference>
<feature type="domain" description="PPE" evidence="3">
    <location>
        <begin position="4"/>
        <end position="162"/>
    </location>
</feature>
<feature type="compositionally biased region" description="Low complexity" evidence="2">
    <location>
        <begin position="186"/>
        <end position="196"/>
    </location>
</feature>
<dbReference type="RefSeq" id="WP_047314969.1">
    <property type="nucleotide sequence ID" value="NZ_LDPQ01000009.1"/>
</dbReference>
<dbReference type="EMBL" id="LDPR01000004">
    <property type="protein sequence ID" value="KLO37763.1"/>
    <property type="molecule type" value="Genomic_DNA"/>
</dbReference>
<dbReference type="GO" id="GO:0052572">
    <property type="term" value="P:response to host immune response"/>
    <property type="evidence" value="ECO:0007669"/>
    <property type="project" value="TreeGrafter"/>
</dbReference>
<dbReference type="PANTHER" id="PTHR46766:SF1">
    <property type="entry name" value="GLUTAMINE-RICH PROTEIN 2"/>
    <property type="match status" value="1"/>
</dbReference>
<accession>A0A0I9U971</accession>
<dbReference type="AlphaFoldDB" id="A0A0I9U971"/>
<gene>
    <name evidence="4" type="ORF">ABH38_07360</name>
</gene>
<dbReference type="SUPFAM" id="SSF140459">
    <property type="entry name" value="PE/PPE dimer-like"/>
    <property type="match status" value="1"/>
</dbReference>
<dbReference type="Pfam" id="PF00823">
    <property type="entry name" value="PPE"/>
    <property type="match status" value="1"/>
</dbReference>
<organism evidence="4 5">
    <name type="scientific">Mycobacterium haemophilum</name>
    <dbReference type="NCBI Taxonomy" id="29311"/>
    <lineage>
        <taxon>Bacteria</taxon>
        <taxon>Bacillati</taxon>
        <taxon>Actinomycetota</taxon>
        <taxon>Actinomycetes</taxon>
        <taxon>Mycobacteriales</taxon>
        <taxon>Mycobacteriaceae</taxon>
        <taxon>Mycobacterium</taxon>
    </lineage>
</organism>
<evidence type="ECO:0000256" key="2">
    <source>
        <dbReference type="SAM" id="MobiDB-lite"/>
    </source>
</evidence>
<proteinExistence type="inferred from homology"/>
<comment type="caution">
    <text evidence="4">The sequence shown here is derived from an EMBL/GenBank/DDBJ whole genome shotgun (WGS) entry which is preliminary data.</text>
</comment>
<reference evidence="4 5" key="1">
    <citation type="submission" date="2015-05" db="EMBL/GenBank/DDBJ databases">
        <title>Genome sequence of Mycobacterium haemophilum.</title>
        <authorList>
            <person name="Greninger A.L."/>
            <person name="Cunningham G."/>
            <person name="Miller S."/>
        </authorList>
    </citation>
    <scope>NUCLEOTIDE SEQUENCE [LARGE SCALE GENOMIC DNA]</scope>
    <source>
        <strain evidence="5">UC1</strain>
    </source>
</reference>
<name>A0A0I9U971_9MYCO</name>
<dbReference type="OrthoDB" id="4752337at2"/>
<dbReference type="STRING" id="1202450.B586_07495"/>
<dbReference type="InterPro" id="IPR000030">
    <property type="entry name" value="PPE_dom"/>
</dbReference>
<evidence type="ECO:0000313" key="5">
    <source>
        <dbReference type="Proteomes" id="UP000036334"/>
    </source>
</evidence>
<dbReference type="InterPro" id="IPR038332">
    <property type="entry name" value="PPE_sf"/>
</dbReference>
<keyword evidence="5" id="KW-1185">Reference proteome</keyword>